<dbReference type="PROSITE" id="PS50088">
    <property type="entry name" value="ANK_REPEAT"/>
    <property type="match status" value="9"/>
</dbReference>
<evidence type="ECO:0000313" key="8">
    <source>
        <dbReference type="Proteomes" id="UP000620124"/>
    </source>
</evidence>
<evidence type="ECO:0000313" key="7">
    <source>
        <dbReference type="EMBL" id="KAF7343474.1"/>
    </source>
</evidence>
<evidence type="ECO:0000259" key="5">
    <source>
        <dbReference type="Pfam" id="PF22939"/>
    </source>
</evidence>
<dbReference type="InterPro" id="IPR056884">
    <property type="entry name" value="NPHP3-like_N"/>
</dbReference>
<proteinExistence type="predicted"/>
<name>A0A8H6XN90_9AGAR</name>
<evidence type="ECO:0000256" key="1">
    <source>
        <dbReference type="ARBA" id="ARBA00022737"/>
    </source>
</evidence>
<dbReference type="PRINTS" id="PR01415">
    <property type="entry name" value="ANKYRIN"/>
</dbReference>
<evidence type="ECO:0000256" key="3">
    <source>
        <dbReference type="PROSITE-ProRule" id="PRU00023"/>
    </source>
</evidence>
<dbReference type="PANTHER" id="PTHR23206:SF7">
    <property type="entry name" value="PROTEIN KINASE DOMAIN-CONTAINING PROTEIN"/>
    <property type="match status" value="1"/>
</dbReference>
<feature type="repeat" description="ANK" evidence="3">
    <location>
        <begin position="738"/>
        <end position="770"/>
    </location>
</feature>
<dbReference type="InterPro" id="IPR027417">
    <property type="entry name" value="P-loop_NTPase"/>
</dbReference>
<feature type="domain" description="Nephrocystin 3-like N-terminal" evidence="6">
    <location>
        <begin position="167"/>
        <end position="336"/>
    </location>
</feature>
<dbReference type="Gene3D" id="1.25.40.20">
    <property type="entry name" value="Ankyrin repeat-containing domain"/>
    <property type="match status" value="1"/>
</dbReference>
<dbReference type="AlphaFoldDB" id="A0A8H6XN90"/>
<feature type="repeat" description="ANK" evidence="3">
    <location>
        <begin position="642"/>
        <end position="671"/>
    </location>
</feature>
<evidence type="ECO:0000256" key="4">
    <source>
        <dbReference type="SAM" id="SignalP"/>
    </source>
</evidence>
<sequence>MADILGVLASVLQLVDMVAAAGIYLKDLRNAPAEQVKIFNEIEVLKPLLGELHTRISVDGATGRTTLKSLHEPLAQFERILKQLADKVDPARADRLSRRVNWTLWDKKQVKVDLDEIERFKTTLNYWLGLNTWDISQHRERERIIQWFSPLNFFPQQDDILSTRHEGTGEWLLNANEFREWKSKTGSTLWCYGMPGAGKTVLASLVADHLGKEAQVQWQEFKTRSCGVACIYCNHKETAVQTPLNILASLWRQLIHGQTISGYVWDLYRKHDERHTRPTMEEVLAALRSTIACYTKVFFIIDGLDEYTADEGNARTILFARLRSLGPTVNLILTSRPHIDVPAAFPCSLRLEIRANLNHTYDVVLERIYCQNQDDSRLATQVLLWISSSKRPLLVSELQEALAIETGTTALDADSLPDIDIILSICGGLVVVDWSNCVFRLVHYTTQHYLERVRAQRFPDAQTVITAACLTYLSFDVFANPSQHHRYQTYKGYMFLPYAAEYCLIHAKGEPESSLKDEIVQFLSDAPRWKLFSPREYWPSSASKLWVAASFNLCEIVAHLLAQPRAFEDQNKAAGNPLYVAASSGFLEMVSLLLGNGTDVDEQGGIFGTPLQAASVEGHEAIVRLLIDHGADVNRKEGIFGTALQAASVHGHERTVRLLVESGANVNIKGGEFDTALVAASLHGRKTIVQLLLDHGATVDLLGWPWGTALHAASGQGREAIVNLLIQHGANVNATCNRTGTALQAAASRGHMEVVRLLIETGAYINAPAGDNGTALQAASAMGHEAVVRFLLENGADVNAYGGEFCTALWPAVTKGHVGTVRLLIKAGVNLNTKGGRSYRGICDSPSTPLQTASAMGNEEMVRILVESGADVNVREGKYGTALRGASSRGHKNVVQFLLDHGADDGEEVNGHHSRTLE</sequence>
<dbReference type="Pfam" id="PF24883">
    <property type="entry name" value="NPHP3_N"/>
    <property type="match status" value="1"/>
</dbReference>
<dbReference type="GO" id="GO:0005737">
    <property type="term" value="C:cytoplasm"/>
    <property type="evidence" value="ECO:0007669"/>
    <property type="project" value="TreeGrafter"/>
</dbReference>
<dbReference type="InterPro" id="IPR051631">
    <property type="entry name" value="Ankyrin-KH/SAM_domain"/>
</dbReference>
<dbReference type="SMART" id="SM00248">
    <property type="entry name" value="ANK"/>
    <property type="match status" value="10"/>
</dbReference>
<feature type="repeat" description="ANK" evidence="3">
    <location>
        <begin position="609"/>
        <end position="638"/>
    </location>
</feature>
<keyword evidence="1" id="KW-0677">Repeat</keyword>
<dbReference type="OrthoDB" id="7464126at2759"/>
<feature type="chain" id="PRO_5034181795" evidence="4">
    <location>
        <begin position="21"/>
        <end position="918"/>
    </location>
</feature>
<feature type="repeat" description="ANK" evidence="3">
    <location>
        <begin position="878"/>
        <end position="904"/>
    </location>
</feature>
<keyword evidence="4" id="KW-0732">Signal</keyword>
<dbReference type="EMBL" id="JACAZI010000016">
    <property type="protein sequence ID" value="KAF7343474.1"/>
    <property type="molecule type" value="Genomic_DNA"/>
</dbReference>
<feature type="signal peptide" evidence="4">
    <location>
        <begin position="1"/>
        <end position="20"/>
    </location>
</feature>
<keyword evidence="2 3" id="KW-0040">ANK repeat</keyword>
<gene>
    <name evidence="7" type="ORF">MVEN_01780300</name>
</gene>
<dbReference type="SUPFAM" id="SSF48403">
    <property type="entry name" value="Ankyrin repeat"/>
    <property type="match status" value="1"/>
</dbReference>
<dbReference type="Pfam" id="PF22939">
    <property type="entry name" value="WHD_GPIID"/>
    <property type="match status" value="1"/>
</dbReference>
<reference evidence="7" key="1">
    <citation type="submission" date="2020-05" db="EMBL/GenBank/DDBJ databases">
        <title>Mycena genomes resolve the evolution of fungal bioluminescence.</title>
        <authorList>
            <person name="Tsai I.J."/>
        </authorList>
    </citation>
    <scope>NUCLEOTIDE SEQUENCE</scope>
    <source>
        <strain evidence="7">CCC161011</strain>
    </source>
</reference>
<feature type="repeat" description="ANK" evidence="3">
    <location>
        <begin position="672"/>
        <end position="704"/>
    </location>
</feature>
<protein>
    <submittedName>
        <fullName evidence="7">Ankyrin repeat domain-containing protein</fullName>
    </submittedName>
</protein>
<dbReference type="PANTHER" id="PTHR23206">
    <property type="entry name" value="MASK PROTEIN"/>
    <property type="match status" value="1"/>
</dbReference>
<evidence type="ECO:0000256" key="2">
    <source>
        <dbReference type="ARBA" id="ARBA00023043"/>
    </source>
</evidence>
<dbReference type="InterPro" id="IPR036770">
    <property type="entry name" value="Ankyrin_rpt-contain_sf"/>
</dbReference>
<dbReference type="PROSITE" id="PS50890">
    <property type="entry name" value="PUA"/>
    <property type="match status" value="1"/>
</dbReference>
<feature type="repeat" description="ANK" evidence="3">
    <location>
        <begin position="708"/>
        <end position="737"/>
    </location>
</feature>
<evidence type="ECO:0000259" key="6">
    <source>
        <dbReference type="Pfam" id="PF24883"/>
    </source>
</evidence>
<keyword evidence="8" id="KW-1185">Reference proteome</keyword>
<dbReference type="InterPro" id="IPR002110">
    <property type="entry name" value="Ankyrin_rpt"/>
</dbReference>
<feature type="repeat" description="ANK" evidence="3">
    <location>
        <begin position="845"/>
        <end position="877"/>
    </location>
</feature>
<comment type="caution">
    <text evidence="7">The sequence shown here is derived from an EMBL/GenBank/DDBJ whole genome shotgun (WGS) entry which is preliminary data.</text>
</comment>
<organism evidence="7 8">
    <name type="scientific">Mycena venus</name>
    <dbReference type="NCBI Taxonomy" id="2733690"/>
    <lineage>
        <taxon>Eukaryota</taxon>
        <taxon>Fungi</taxon>
        <taxon>Dikarya</taxon>
        <taxon>Basidiomycota</taxon>
        <taxon>Agaricomycotina</taxon>
        <taxon>Agaricomycetes</taxon>
        <taxon>Agaricomycetidae</taxon>
        <taxon>Agaricales</taxon>
        <taxon>Marasmiineae</taxon>
        <taxon>Mycenaceae</taxon>
        <taxon>Mycena</taxon>
    </lineage>
</organism>
<dbReference type="InterPro" id="IPR054471">
    <property type="entry name" value="GPIID_WHD"/>
</dbReference>
<dbReference type="Gene3D" id="3.40.50.300">
    <property type="entry name" value="P-loop containing nucleotide triphosphate hydrolases"/>
    <property type="match status" value="1"/>
</dbReference>
<accession>A0A8H6XN90</accession>
<dbReference type="PROSITE" id="PS50297">
    <property type="entry name" value="ANK_REP_REGION"/>
    <property type="match status" value="8"/>
</dbReference>
<feature type="repeat" description="ANK" evidence="3">
    <location>
        <begin position="771"/>
        <end position="803"/>
    </location>
</feature>
<dbReference type="Proteomes" id="UP000620124">
    <property type="component" value="Unassembled WGS sequence"/>
</dbReference>
<feature type="domain" description="GPI inositol-deacylase winged helix" evidence="5">
    <location>
        <begin position="375"/>
        <end position="451"/>
    </location>
</feature>
<dbReference type="SUPFAM" id="SSF52540">
    <property type="entry name" value="P-loop containing nucleoside triphosphate hydrolases"/>
    <property type="match status" value="1"/>
</dbReference>
<feature type="repeat" description="ANK" evidence="3">
    <location>
        <begin position="573"/>
        <end position="605"/>
    </location>
</feature>
<dbReference type="Pfam" id="PF12796">
    <property type="entry name" value="Ank_2"/>
    <property type="match status" value="3"/>
</dbReference>